<evidence type="ECO:0000313" key="3">
    <source>
        <dbReference type="Proteomes" id="UP000324800"/>
    </source>
</evidence>
<dbReference type="AlphaFoldDB" id="A0A5J4VJU2"/>
<accession>A0A5J4VJU2</accession>
<sequence>MDDKIKQGINFGFEFNFEPPDMTYEEAIRLTSHEIKTEMMMPEARREQYCFATCEILFLSSYRLCEARRQLCCTRNAYT</sequence>
<name>A0A5J4VJU2_9EUKA</name>
<reference evidence="1 3" key="1">
    <citation type="submission" date="2019-03" db="EMBL/GenBank/DDBJ databases">
        <title>Single cell metagenomics reveals metabolic interactions within the superorganism composed of flagellate Streblomastix strix and complex community of Bacteroidetes bacteria on its surface.</title>
        <authorList>
            <person name="Treitli S.C."/>
            <person name="Kolisko M."/>
            <person name="Husnik F."/>
            <person name="Keeling P."/>
            <person name="Hampl V."/>
        </authorList>
    </citation>
    <scope>NUCLEOTIDE SEQUENCE [LARGE SCALE GENOMIC DNA]</scope>
    <source>
        <strain evidence="1">ST1C</strain>
    </source>
</reference>
<organism evidence="1 3">
    <name type="scientific">Streblomastix strix</name>
    <dbReference type="NCBI Taxonomy" id="222440"/>
    <lineage>
        <taxon>Eukaryota</taxon>
        <taxon>Metamonada</taxon>
        <taxon>Preaxostyla</taxon>
        <taxon>Oxymonadida</taxon>
        <taxon>Streblomastigidae</taxon>
        <taxon>Streblomastix</taxon>
    </lineage>
</organism>
<protein>
    <submittedName>
        <fullName evidence="1">Uncharacterized protein</fullName>
    </submittedName>
</protein>
<comment type="caution">
    <text evidence="1">The sequence shown here is derived from an EMBL/GenBank/DDBJ whole genome shotgun (WGS) entry which is preliminary data.</text>
</comment>
<dbReference type="Proteomes" id="UP000324800">
    <property type="component" value="Unassembled WGS sequence"/>
</dbReference>
<gene>
    <name evidence="1" type="ORF">EZS28_021604</name>
    <name evidence="2" type="ORF">EZS28_021605</name>
</gene>
<dbReference type="EMBL" id="SNRW01006548">
    <property type="protein sequence ID" value="KAA6382868.1"/>
    <property type="molecule type" value="Genomic_DNA"/>
</dbReference>
<evidence type="ECO:0000313" key="1">
    <source>
        <dbReference type="EMBL" id="KAA6382868.1"/>
    </source>
</evidence>
<evidence type="ECO:0000313" key="2">
    <source>
        <dbReference type="EMBL" id="KAA6382869.1"/>
    </source>
</evidence>
<dbReference type="EMBL" id="SNRW01006548">
    <property type="protein sequence ID" value="KAA6382869.1"/>
    <property type="molecule type" value="Genomic_DNA"/>
</dbReference>
<proteinExistence type="predicted"/>